<protein>
    <recommendedName>
        <fullName evidence="4">Lipoprotein</fullName>
    </recommendedName>
</protein>
<dbReference type="Proteomes" id="UP000258127">
    <property type="component" value="Chromosome"/>
</dbReference>
<dbReference type="RefSeq" id="WP_116889260.1">
    <property type="nucleotide sequence ID" value="NZ_CP031641.1"/>
</dbReference>
<evidence type="ECO:0000313" key="3">
    <source>
        <dbReference type="Proteomes" id="UP000258127"/>
    </source>
</evidence>
<proteinExistence type="predicted"/>
<keyword evidence="1" id="KW-0732">Signal</keyword>
<dbReference type="EMBL" id="CP031641">
    <property type="protein sequence ID" value="AXO89939.1"/>
    <property type="molecule type" value="Genomic_DNA"/>
</dbReference>
<gene>
    <name evidence="2" type="ORF">DZC75_18735</name>
</gene>
<feature type="chain" id="PRO_5042475007" description="Lipoprotein" evidence="1">
    <location>
        <begin position="19"/>
        <end position="162"/>
    </location>
</feature>
<sequence length="162" mass="16957">MYPLAKPFVLTVGLLALAACDAGNTAKPSATEAQGFSFDGRWSVAGVAVSDDGVQALVDNDPSLMNRTLTFSPELLKWDAQDGPDDACKDPSINALSSTPAANKLALLDKLGMSDTTAYSVRCETGSWGPVKGAGQIFYTTAAGDVALVWYDGALLQLKPVR</sequence>
<feature type="signal peptide" evidence="1">
    <location>
        <begin position="1"/>
        <end position="18"/>
    </location>
</feature>
<evidence type="ECO:0000313" key="2">
    <source>
        <dbReference type="EMBL" id="AXO89939.1"/>
    </source>
</evidence>
<organism evidence="2 3">
    <name type="scientific">Pseudomonas parafulva</name>
    <dbReference type="NCBI Taxonomy" id="157782"/>
    <lineage>
        <taxon>Bacteria</taxon>
        <taxon>Pseudomonadati</taxon>
        <taxon>Pseudomonadota</taxon>
        <taxon>Gammaproteobacteria</taxon>
        <taxon>Pseudomonadales</taxon>
        <taxon>Pseudomonadaceae</taxon>
        <taxon>Pseudomonas</taxon>
    </lineage>
</organism>
<evidence type="ECO:0000256" key="1">
    <source>
        <dbReference type="SAM" id="SignalP"/>
    </source>
</evidence>
<keyword evidence="3" id="KW-1185">Reference proteome</keyword>
<dbReference type="AlphaFoldDB" id="A0AAI8PCP7"/>
<name>A0AAI8PCP7_9PSED</name>
<reference evidence="2 3" key="1">
    <citation type="submission" date="2018-08" db="EMBL/GenBank/DDBJ databases">
        <authorList>
            <person name="Lee Y."/>
            <person name="Kakembo D."/>
        </authorList>
    </citation>
    <scope>NUCLEOTIDE SEQUENCE [LARGE SCALE GENOMIC DNA]</scope>
    <source>
        <strain evidence="2 3">JBCS1880</strain>
    </source>
</reference>
<evidence type="ECO:0008006" key="4">
    <source>
        <dbReference type="Google" id="ProtNLM"/>
    </source>
</evidence>
<accession>A0AAI8PCP7</accession>
<dbReference type="PROSITE" id="PS51257">
    <property type="entry name" value="PROKAR_LIPOPROTEIN"/>
    <property type="match status" value="1"/>
</dbReference>